<sequence length="239" mass="25377">MTFKVLGIDLSLTCTGLAGICWTDTIKPRPKLRGPDRLLFIRQQIVTEWLPATLVAIEGPSYGSQAGQSGHHERAGLWWMVRCALHTHGVPVAVIPPASVKKYATGKGNASKADMVREVTKRFPWFDGGEDEADALVLAAMAADHLGQPMAQMPATHRAALDAVTWPEMPAPCAHEWHGADGGPCPGCGWDSHPIPAGPAVIPAEIAALPEMPAPLVVPYQGGRHTGTPTIDLLGQEAS</sequence>
<evidence type="ECO:0000256" key="4">
    <source>
        <dbReference type="ARBA" id="ARBA00023125"/>
    </source>
</evidence>
<keyword evidence="8" id="KW-1185">Reference proteome</keyword>
<dbReference type="InterPro" id="IPR002176">
    <property type="entry name" value="X-over_junc_endoDNase_RuvC"/>
</dbReference>
<dbReference type="PRINTS" id="PR00696">
    <property type="entry name" value="RSOLVASERUVC"/>
</dbReference>
<reference evidence="7 8" key="1">
    <citation type="submission" date="2018-03" db="EMBL/GenBank/DDBJ databases">
        <title>Genomic framework for the identification of Micromonospora saelicesensis and Micromonospora noduli.</title>
        <authorList>
            <person name="Riesco R."/>
            <person name="Trujillo M.E."/>
        </authorList>
    </citation>
    <scope>NUCLEOTIDE SEQUENCE [LARGE SCALE GENOMIC DNA]</scope>
    <source>
        <strain evidence="7 8">GAR05</strain>
    </source>
</reference>
<comment type="caution">
    <text evidence="7">The sequence shown here is derived from an EMBL/GenBank/DDBJ whole genome shotgun (WGS) entry which is preliminary data.</text>
</comment>
<evidence type="ECO:0000256" key="5">
    <source>
        <dbReference type="ARBA" id="ARBA00023172"/>
    </source>
</evidence>
<keyword evidence="4" id="KW-0238">DNA-binding</keyword>
<dbReference type="RefSeq" id="WP_112672331.1">
    <property type="nucleotide sequence ID" value="NZ_PXXW01000055.1"/>
</dbReference>
<dbReference type="Proteomes" id="UP000249334">
    <property type="component" value="Unassembled WGS sequence"/>
</dbReference>
<dbReference type="InterPro" id="IPR012337">
    <property type="entry name" value="RNaseH-like_sf"/>
</dbReference>
<comment type="similarity">
    <text evidence="1">Belongs to the RuvC family.</text>
</comment>
<evidence type="ECO:0000313" key="8">
    <source>
        <dbReference type="Proteomes" id="UP000249334"/>
    </source>
</evidence>
<dbReference type="InterPro" id="IPR036397">
    <property type="entry name" value="RNaseH_sf"/>
</dbReference>
<proteinExistence type="inferred from homology"/>
<keyword evidence="3" id="KW-0460">Magnesium</keyword>
<dbReference type="Gene3D" id="3.30.420.10">
    <property type="entry name" value="Ribonuclease H-like superfamily/Ribonuclease H"/>
    <property type="match status" value="1"/>
</dbReference>
<organism evidence="7 8">
    <name type="scientific">Micromonospora saelicesensis</name>
    <dbReference type="NCBI Taxonomy" id="285676"/>
    <lineage>
        <taxon>Bacteria</taxon>
        <taxon>Bacillati</taxon>
        <taxon>Actinomycetota</taxon>
        <taxon>Actinomycetes</taxon>
        <taxon>Micromonosporales</taxon>
        <taxon>Micromonosporaceae</taxon>
        <taxon>Micromonospora</taxon>
    </lineage>
</organism>
<evidence type="ECO:0000256" key="6">
    <source>
        <dbReference type="ARBA" id="ARBA00023204"/>
    </source>
</evidence>
<evidence type="ECO:0000256" key="3">
    <source>
        <dbReference type="ARBA" id="ARBA00022842"/>
    </source>
</evidence>
<name>A0ABX9CBC6_9ACTN</name>
<keyword evidence="2" id="KW-0227">DNA damage</keyword>
<evidence type="ECO:0000313" key="7">
    <source>
        <dbReference type="EMBL" id="RAN92638.1"/>
    </source>
</evidence>
<gene>
    <name evidence="7" type="ORF">GAR05_06130</name>
</gene>
<evidence type="ECO:0000256" key="1">
    <source>
        <dbReference type="ARBA" id="ARBA00009518"/>
    </source>
</evidence>
<keyword evidence="5" id="KW-0233">DNA recombination</keyword>
<protein>
    <submittedName>
        <fullName evidence="7">Crossover junction endodeoxyribonuclease</fullName>
    </submittedName>
</protein>
<dbReference type="SUPFAM" id="SSF53098">
    <property type="entry name" value="Ribonuclease H-like"/>
    <property type="match status" value="1"/>
</dbReference>
<keyword evidence="6" id="KW-0234">DNA repair</keyword>
<dbReference type="EMBL" id="PXXW01000055">
    <property type="protein sequence ID" value="RAN92638.1"/>
    <property type="molecule type" value="Genomic_DNA"/>
</dbReference>
<evidence type="ECO:0000256" key="2">
    <source>
        <dbReference type="ARBA" id="ARBA00022763"/>
    </source>
</evidence>
<accession>A0ABX9CBC6</accession>